<dbReference type="Proteomes" id="UP001046870">
    <property type="component" value="Chromosome 14"/>
</dbReference>
<reference evidence="3" key="1">
    <citation type="submission" date="2021-01" db="EMBL/GenBank/DDBJ databases">
        <authorList>
            <person name="Zahm M."/>
            <person name="Roques C."/>
            <person name="Cabau C."/>
            <person name="Klopp C."/>
            <person name="Donnadieu C."/>
            <person name="Jouanno E."/>
            <person name="Lampietro C."/>
            <person name="Louis A."/>
            <person name="Herpin A."/>
            <person name="Echchiki A."/>
            <person name="Berthelot C."/>
            <person name="Parey E."/>
            <person name="Roest-Crollius H."/>
            <person name="Braasch I."/>
            <person name="Postlethwait J."/>
            <person name="Bobe J."/>
            <person name="Montfort J."/>
            <person name="Bouchez O."/>
            <person name="Begum T."/>
            <person name="Mejri S."/>
            <person name="Adams A."/>
            <person name="Chen W.-J."/>
            <person name="Guiguen Y."/>
        </authorList>
    </citation>
    <scope>NUCLEOTIDE SEQUENCE</scope>
    <source>
        <strain evidence="3">YG-15Mar2019-1</strain>
        <tissue evidence="3">Brain</tissue>
    </source>
</reference>
<dbReference type="GO" id="GO:0007160">
    <property type="term" value="P:cell-matrix adhesion"/>
    <property type="evidence" value="ECO:0007669"/>
    <property type="project" value="InterPro"/>
</dbReference>
<dbReference type="PANTHER" id="PTHR10697">
    <property type="entry name" value="MAMMALIAN EPENDYMIN-RELATED PROTEIN 1"/>
    <property type="match status" value="1"/>
</dbReference>
<evidence type="ECO:0000256" key="2">
    <source>
        <dbReference type="SAM" id="SignalP"/>
    </source>
</evidence>
<dbReference type="PANTHER" id="PTHR10697:SF5">
    <property type="entry name" value="EPENDYMIN-RELATED"/>
    <property type="match status" value="1"/>
</dbReference>
<feature type="chain" id="PRO_5038429879" description="Ependymin" evidence="2">
    <location>
        <begin position="20"/>
        <end position="210"/>
    </location>
</feature>
<protein>
    <recommendedName>
        <fullName evidence="5">Ependymin</fullName>
    </recommendedName>
</protein>
<name>A0A9D3T0Y2_MEGAT</name>
<keyword evidence="2" id="KW-0732">Signal</keyword>
<comment type="similarity">
    <text evidence="1">Belongs to the ependymin family.</text>
</comment>
<evidence type="ECO:0000313" key="4">
    <source>
        <dbReference type="Proteomes" id="UP001046870"/>
    </source>
</evidence>
<evidence type="ECO:0000313" key="3">
    <source>
        <dbReference type="EMBL" id="KAG7465229.1"/>
    </source>
</evidence>
<organism evidence="3 4">
    <name type="scientific">Megalops atlanticus</name>
    <name type="common">Tarpon</name>
    <name type="synonym">Clupea gigantea</name>
    <dbReference type="NCBI Taxonomy" id="7932"/>
    <lineage>
        <taxon>Eukaryota</taxon>
        <taxon>Metazoa</taxon>
        <taxon>Chordata</taxon>
        <taxon>Craniata</taxon>
        <taxon>Vertebrata</taxon>
        <taxon>Euteleostomi</taxon>
        <taxon>Actinopterygii</taxon>
        <taxon>Neopterygii</taxon>
        <taxon>Teleostei</taxon>
        <taxon>Elopiformes</taxon>
        <taxon>Megalopidae</taxon>
        <taxon>Megalops</taxon>
    </lineage>
</organism>
<keyword evidence="4" id="KW-1185">Reference proteome</keyword>
<dbReference type="GO" id="GO:0005509">
    <property type="term" value="F:calcium ion binding"/>
    <property type="evidence" value="ECO:0007669"/>
    <property type="project" value="InterPro"/>
</dbReference>
<accession>A0A9D3T0Y2</accession>
<dbReference type="Pfam" id="PF00811">
    <property type="entry name" value="Ependymin"/>
    <property type="match status" value="1"/>
</dbReference>
<comment type="caution">
    <text evidence="3">The sequence shown here is derived from an EMBL/GenBank/DDBJ whole genome shotgun (WGS) entry which is preliminary data.</text>
</comment>
<evidence type="ECO:0008006" key="5">
    <source>
        <dbReference type="Google" id="ProtNLM"/>
    </source>
</evidence>
<dbReference type="GO" id="GO:0005576">
    <property type="term" value="C:extracellular region"/>
    <property type="evidence" value="ECO:0007669"/>
    <property type="project" value="InterPro"/>
</dbReference>
<dbReference type="InterPro" id="IPR001299">
    <property type="entry name" value="Ependymin"/>
</dbReference>
<feature type="signal peptide" evidence="2">
    <location>
        <begin position="1"/>
        <end position="19"/>
    </location>
</feature>
<evidence type="ECO:0000256" key="1">
    <source>
        <dbReference type="ARBA" id="ARBA00010771"/>
    </source>
</evidence>
<dbReference type="PRINTS" id="PR00317">
    <property type="entry name" value="EPENDYMIN"/>
</dbReference>
<dbReference type="GO" id="GO:0005764">
    <property type="term" value="C:lysosome"/>
    <property type="evidence" value="ECO:0007669"/>
    <property type="project" value="TreeGrafter"/>
</dbReference>
<dbReference type="EMBL" id="JAFDVH010000014">
    <property type="protein sequence ID" value="KAG7465229.1"/>
    <property type="molecule type" value="Genomic_DNA"/>
</dbReference>
<dbReference type="OrthoDB" id="9942506at2759"/>
<dbReference type="AlphaFoldDB" id="A0A9D3T0Y2"/>
<sequence>MQILPVAFVCLFLAVITWAQRPQHCTSPPLLVGSLSVLGPKGDLGAYGKYTYDALGRRVRFFEVGSYKNQSFQVDLLMLFREGVLYEINWQNHTCTKKALKDHFQPLEVPKNATLLGQVILGGSSGFGQGLLVNTWAGEVPEIEAKYMTTFTEFGCLPVSTLYHTEKTGWVVLSYFNILIGIDDPQVFFPPPFCQSAELAGTTDFFGAFF</sequence>
<dbReference type="SMART" id="SM00026">
    <property type="entry name" value="EPEND"/>
    <property type="match status" value="1"/>
</dbReference>
<proteinExistence type="inferred from homology"/>
<gene>
    <name evidence="3" type="ORF">MATL_G00174080</name>
</gene>